<comment type="subcellular location">
    <subcellularLocation>
        <location evidence="1">Cell inner membrane</location>
    </subcellularLocation>
</comment>
<protein>
    <recommendedName>
        <fullName evidence="11">Nodulation protein E</fullName>
    </recommendedName>
    <alternativeName>
        <fullName evidence="12">Host-specificity of nodulation protein B</fullName>
    </alternativeName>
</protein>
<dbReference type="Gene3D" id="3.40.47.10">
    <property type="match status" value="1"/>
</dbReference>
<keyword evidence="16" id="KW-1185">Reference proteome</keyword>
<dbReference type="PROSITE" id="PS52004">
    <property type="entry name" value="KS3_2"/>
    <property type="match status" value="1"/>
</dbReference>
<dbReference type="PANTHER" id="PTHR11712">
    <property type="entry name" value="POLYKETIDE SYNTHASE-RELATED"/>
    <property type="match status" value="1"/>
</dbReference>
<evidence type="ECO:0000256" key="6">
    <source>
        <dbReference type="ARBA" id="ARBA00022679"/>
    </source>
</evidence>
<keyword evidence="3" id="KW-0536">Nodulation</keyword>
<dbReference type="InterPro" id="IPR020841">
    <property type="entry name" value="PKS_Beta-ketoAc_synthase_dom"/>
</dbReference>
<dbReference type="InterPro" id="IPR014031">
    <property type="entry name" value="Ketoacyl_synth_C"/>
</dbReference>
<evidence type="ECO:0000256" key="10">
    <source>
        <dbReference type="ARBA" id="ARBA00037576"/>
    </source>
</evidence>
<gene>
    <name evidence="15" type="ORF">C6569_00985</name>
</gene>
<organism evidence="15 16">
    <name type="scientific">Phreatobacter cathodiphilus</name>
    <dbReference type="NCBI Taxonomy" id="1868589"/>
    <lineage>
        <taxon>Bacteria</taxon>
        <taxon>Pseudomonadati</taxon>
        <taxon>Pseudomonadota</taxon>
        <taxon>Alphaproteobacteria</taxon>
        <taxon>Hyphomicrobiales</taxon>
        <taxon>Phreatobacteraceae</taxon>
        <taxon>Phreatobacter</taxon>
    </lineage>
</organism>
<comment type="similarity">
    <text evidence="2 13">Belongs to the thiolase-like superfamily. Beta-ketoacyl-ACP synthases family.</text>
</comment>
<evidence type="ECO:0000256" key="3">
    <source>
        <dbReference type="ARBA" id="ARBA00022458"/>
    </source>
</evidence>
<evidence type="ECO:0000313" key="16">
    <source>
        <dbReference type="Proteomes" id="UP000237889"/>
    </source>
</evidence>
<evidence type="ECO:0000256" key="8">
    <source>
        <dbReference type="ARBA" id="ARBA00022989"/>
    </source>
</evidence>
<proteinExistence type="inferred from homology"/>
<dbReference type="Pfam" id="PF02801">
    <property type="entry name" value="Ketoacyl-synt_C"/>
    <property type="match status" value="1"/>
</dbReference>
<dbReference type="CDD" id="cd00834">
    <property type="entry name" value="KAS_I_II"/>
    <property type="match status" value="1"/>
</dbReference>
<dbReference type="KEGG" id="phr:C6569_00985"/>
<dbReference type="InterPro" id="IPR018201">
    <property type="entry name" value="Ketoacyl_synth_AS"/>
</dbReference>
<keyword evidence="5" id="KW-0997">Cell inner membrane</keyword>
<evidence type="ECO:0000259" key="14">
    <source>
        <dbReference type="PROSITE" id="PS52004"/>
    </source>
</evidence>
<accession>A0A2S0N741</accession>
<dbReference type="PANTHER" id="PTHR11712:SF352">
    <property type="entry name" value="3-OXOACYL-[ACYL-CARRIER-PROTEIN] SYNTHASE"/>
    <property type="match status" value="1"/>
</dbReference>
<evidence type="ECO:0000256" key="13">
    <source>
        <dbReference type="RuleBase" id="RU003694"/>
    </source>
</evidence>
<dbReference type="InterPro" id="IPR014030">
    <property type="entry name" value="Ketoacyl_synth_N"/>
</dbReference>
<dbReference type="SUPFAM" id="SSF53901">
    <property type="entry name" value="Thiolase-like"/>
    <property type="match status" value="2"/>
</dbReference>
<dbReference type="Proteomes" id="UP000237889">
    <property type="component" value="Chromosome"/>
</dbReference>
<evidence type="ECO:0000256" key="4">
    <source>
        <dbReference type="ARBA" id="ARBA00022475"/>
    </source>
</evidence>
<evidence type="ECO:0000256" key="12">
    <source>
        <dbReference type="ARBA" id="ARBA00041756"/>
    </source>
</evidence>
<evidence type="ECO:0000313" key="15">
    <source>
        <dbReference type="EMBL" id="AVO43761.1"/>
    </source>
</evidence>
<evidence type="ECO:0000256" key="7">
    <source>
        <dbReference type="ARBA" id="ARBA00022692"/>
    </source>
</evidence>
<dbReference type="EMBL" id="CP027668">
    <property type="protein sequence ID" value="AVO43761.1"/>
    <property type="molecule type" value="Genomic_DNA"/>
</dbReference>
<keyword evidence="4" id="KW-1003">Cell membrane</keyword>
<evidence type="ECO:0000256" key="1">
    <source>
        <dbReference type="ARBA" id="ARBA00004533"/>
    </source>
</evidence>
<evidence type="ECO:0000256" key="5">
    <source>
        <dbReference type="ARBA" id="ARBA00022519"/>
    </source>
</evidence>
<dbReference type="GO" id="GO:0004315">
    <property type="term" value="F:3-oxoacyl-[acyl-carrier-protein] synthase activity"/>
    <property type="evidence" value="ECO:0007669"/>
    <property type="project" value="InterPro"/>
</dbReference>
<keyword evidence="8" id="KW-1133">Transmembrane helix</keyword>
<keyword evidence="6 13" id="KW-0808">Transferase</keyword>
<dbReference type="Pfam" id="PF00109">
    <property type="entry name" value="ketoacyl-synt"/>
    <property type="match status" value="1"/>
</dbReference>
<feature type="domain" description="Ketosynthase family 3 (KS3)" evidence="14">
    <location>
        <begin position="4"/>
        <end position="403"/>
    </location>
</feature>
<dbReference type="PROSITE" id="PS00606">
    <property type="entry name" value="KS3_1"/>
    <property type="match status" value="1"/>
</dbReference>
<comment type="function">
    <text evidence="10">Proposed to synthesize NOD factor fatty acyl chain. Involved in the synthesis of a highly unsaturated fatty acid moiety, which forms part of a lipo-oligosaccharide that is responsible for host specificity.</text>
</comment>
<dbReference type="InterPro" id="IPR016039">
    <property type="entry name" value="Thiolase-like"/>
</dbReference>
<keyword evidence="9" id="KW-0472">Membrane</keyword>
<dbReference type="GO" id="GO:0006633">
    <property type="term" value="P:fatty acid biosynthetic process"/>
    <property type="evidence" value="ECO:0007669"/>
    <property type="project" value="InterPro"/>
</dbReference>
<dbReference type="SMART" id="SM00825">
    <property type="entry name" value="PKS_KS"/>
    <property type="match status" value="1"/>
</dbReference>
<reference evidence="15 16" key="1">
    <citation type="submission" date="2018-03" db="EMBL/GenBank/DDBJ databases">
        <title>Genome sequencing of Phreatobacter sp.</title>
        <authorList>
            <person name="Kim S.-J."/>
            <person name="Heo J."/>
            <person name="Kwon S.-W."/>
        </authorList>
    </citation>
    <scope>NUCLEOTIDE SEQUENCE [LARGE SCALE GENOMIC DNA]</scope>
    <source>
        <strain evidence="15 16">S-12</strain>
    </source>
</reference>
<name>A0A2S0N741_9HYPH</name>
<sequence>MVTSRSVVVTGLGALTTAGHGVEALWTAAATGVSGVKQIVLDYEFGNNLRIAAQVQDFDLERFFPHLKTSFFDRVTLMALIAADEAVKDAGLAEALPLGPRTSVIVGTGIASLGTIEESSRNMALTQKRPDPLTVPRAMISASASNVGLVYGCTGTTFVVSSACASSAQALGIAFHMVRAGLTDRAIVVGSEAIVTPGGMKAWEMLRVLSPQLCRPFSRGRNGLLLGEGSAALVIEAEEVAAARGARIRGRLLGYGTTSDAKDMLKPDVGGAAEAMTLALADAGLGAEAVGYVNAHGTATILNDSTESEALGRVFGEKLGTLPVSSTKPIHGHTLGAAGAIEAVVTIRALEEGFVPPTINFLEADPACPIDCVANVGRSHAFDVALTNSFAFGGINASLAIGRAA</sequence>
<evidence type="ECO:0000256" key="2">
    <source>
        <dbReference type="ARBA" id="ARBA00008467"/>
    </source>
</evidence>
<dbReference type="AlphaFoldDB" id="A0A2S0N741"/>
<evidence type="ECO:0000256" key="11">
    <source>
        <dbReference type="ARBA" id="ARBA00039445"/>
    </source>
</evidence>
<evidence type="ECO:0000256" key="9">
    <source>
        <dbReference type="ARBA" id="ARBA00023136"/>
    </source>
</evidence>
<keyword evidence="7" id="KW-0812">Transmembrane</keyword>
<dbReference type="InterPro" id="IPR000794">
    <property type="entry name" value="Beta-ketoacyl_synthase"/>
</dbReference>
<dbReference type="OrthoDB" id="9808669at2"/>
<dbReference type="GO" id="GO:0005886">
    <property type="term" value="C:plasma membrane"/>
    <property type="evidence" value="ECO:0007669"/>
    <property type="project" value="UniProtKB-SubCell"/>
</dbReference>